<dbReference type="PANTHER" id="PTHR35152:SF1">
    <property type="entry name" value="DOMAIN SIGNALLING PROTEIN, PUTATIVE (AFU_ORTHOLOGUE AFUA_5G11310)-RELATED"/>
    <property type="match status" value="1"/>
</dbReference>
<dbReference type="AlphaFoldDB" id="A0A2S6H1P4"/>
<feature type="transmembrane region" description="Helical" evidence="1">
    <location>
        <begin position="171"/>
        <end position="195"/>
    </location>
</feature>
<dbReference type="Pfam" id="PF03707">
    <property type="entry name" value="MHYT"/>
    <property type="match status" value="2"/>
</dbReference>
<dbReference type="EMBL" id="PTIX01000001">
    <property type="protein sequence ID" value="PPK71336.1"/>
    <property type="molecule type" value="Genomic_DNA"/>
</dbReference>
<dbReference type="GO" id="GO:0016020">
    <property type="term" value="C:membrane"/>
    <property type="evidence" value="ECO:0007669"/>
    <property type="project" value="UniProtKB-UniRule"/>
</dbReference>
<feature type="transmembrane region" description="Helical" evidence="1">
    <location>
        <begin position="45"/>
        <end position="69"/>
    </location>
</feature>
<accession>A0A2S6H1P4</accession>
<feature type="transmembrane region" description="Helical" evidence="1">
    <location>
        <begin position="215"/>
        <end position="236"/>
    </location>
</feature>
<dbReference type="RefSeq" id="WP_104476460.1">
    <property type="nucleotide sequence ID" value="NZ_CP154825.1"/>
</dbReference>
<dbReference type="InterPro" id="IPR005330">
    <property type="entry name" value="MHYT_dom"/>
</dbReference>
<sequence>MDHVHHFSVGAVTPVLSYLIACLGCTLGLFSMQRARAQIGLPKQAWLALGAVSIGGTGIWTMHFVAMMGFSVDGTPIRYDLFRTMISLAVAVGIVWIGLWSVARGKATWPRLIGAGAITGVGVASMHYLGISAMAMNAHVGYDTGLVVLSVVIAVVAATAALWATSNVRGIVATAGAALIMGVAVSGMHYVGMAAMEVGQVTGARASDVQGLEAFSFFGPLAMVLGVLSALSLLAVGIGATEREIAEDQWAEEQLRSLMGDRAKN</sequence>
<protein>
    <submittedName>
        <fullName evidence="3">NO-binding membrane sensor protein with MHYT domain</fullName>
    </submittedName>
</protein>
<comment type="caution">
    <text evidence="3">The sequence shown here is derived from an EMBL/GenBank/DDBJ whole genome shotgun (WGS) entry which is preliminary data.</text>
</comment>
<evidence type="ECO:0000256" key="1">
    <source>
        <dbReference type="PROSITE-ProRule" id="PRU00244"/>
    </source>
</evidence>
<evidence type="ECO:0000313" key="4">
    <source>
        <dbReference type="Proteomes" id="UP000239203"/>
    </source>
</evidence>
<reference evidence="3 4" key="1">
    <citation type="submission" date="2018-02" db="EMBL/GenBank/DDBJ databases">
        <title>Genomic Encyclopedia of Archaeal and Bacterial Type Strains, Phase II (KMG-II): from individual species to whole genera.</title>
        <authorList>
            <person name="Goeker M."/>
        </authorList>
    </citation>
    <scope>NUCLEOTIDE SEQUENCE [LARGE SCALE GENOMIC DNA]</scope>
    <source>
        <strain evidence="3 4">YU 961-1</strain>
    </source>
</reference>
<evidence type="ECO:0000259" key="2">
    <source>
        <dbReference type="PROSITE" id="PS50924"/>
    </source>
</evidence>
<keyword evidence="1" id="KW-1133">Transmembrane helix</keyword>
<keyword evidence="1" id="KW-0472">Membrane</keyword>
<feature type="transmembrane region" description="Helical" evidence="1">
    <location>
        <begin position="15"/>
        <end position="33"/>
    </location>
</feature>
<keyword evidence="4" id="KW-1185">Reference proteome</keyword>
<dbReference type="Proteomes" id="UP000239203">
    <property type="component" value="Unassembled WGS sequence"/>
</dbReference>
<evidence type="ECO:0000313" key="3">
    <source>
        <dbReference type="EMBL" id="PPK71336.1"/>
    </source>
</evidence>
<name>A0A2S6H1P4_9PSEU</name>
<feature type="transmembrane region" description="Helical" evidence="1">
    <location>
        <begin position="146"/>
        <end position="164"/>
    </location>
</feature>
<dbReference type="PANTHER" id="PTHR35152">
    <property type="entry name" value="DOMAIN SIGNALLING PROTEIN, PUTATIVE (AFU_ORTHOLOGUE AFUA_5G11310)-RELATED"/>
    <property type="match status" value="1"/>
</dbReference>
<proteinExistence type="predicted"/>
<gene>
    <name evidence="3" type="ORF">CLV40_101525</name>
</gene>
<feature type="transmembrane region" description="Helical" evidence="1">
    <location>
        <begin position="112"/>
        <end position="134"/>
    </location>
</feature>
<organism evidence="3 4">
    <name type="scientific">Actinokineospora auranticolor</name>
    <dbReference type="NCBI Taxonomy" id="155976"/>
    <lineage>
        <taxon>Bacteria</taxon>
        <taxon>Bacillati</taxon>
        <taxon>Actinomycetota</taxon>
        <taxon>Actinomycetes</taxon>
        <taxon>Pseudonocardiales</taxon>
        <taxon>Pseudonocardiaceae</taxon>
        <taxon>Actinokineospora</taxon>
    </lineage>
</organism>
<feature type="domain" description="MHYT" evidence="2">
    <location>
        <begin position="9"/>
        <end position="199"/>
    </location>
</feature>
<dbReference type="PROSITE" id="PS50924">
    <property type="entry name" value="MHYT"/>
    <property type="match status" value="1"/>
</dbReference>
<dbReference type="OrthoDB" id="3763366at2"/>
<feature type="transmembrane region" description="Helical" evidence="1">
    <location>
        <begin position="81"/>
        <end position="100"/>
    </location>
</feature>
<keyword evidence="1" id="KW-0812">Transmembrane</keyword>